<dbReference type="InterPro" id="IPR003342">
    <property type="entry name" value="ArnT-like_N"/>
</dbReference>
<keyword evidence="4 10" id="KW-0808">Transferase</keyword>
<keyword evidence="7 8" id="KW-0472">Membrane</keyword>
<organism evidence="10 11">
    <name type="scientific">Saccharicrinis fermentans DSM 9555 = JCM 21142</name>
    <dbReference type="NCBI Taxonomy" id="869213"/>
    <lineage>
        <taxon>Bacteria</taxon>
        <taxon>Pseudomonadati</taxon>
        <taxon>Bacteroidota</taxon>
        <taxon>Bacteroidia</taxon>
        <taxon>Marinilabiliales</taxon>
        <taxon>Marinilabiliaceae</taxon>
        <taxon>Saccharicrinis</taxon>
    </lineage>
</organism>
<feature type="transmembrane region" description="Helical" evidence="8">
    <location>
        <begin position="12"/>
        <end position="32"/>
    </location>
</feature>
<dbReference type="Pfam" id="PF02366">
    <property type="entry name" value="PMT"/>
    <property type="match status" value="1"/>
</dbReference>
<evidence type="ECO:0000256" key="1">
    <source>
        <dbReference type="ARBA" id="ARBA00004651"/>
    </source>
</evidence>
<evidence type="ECO:0000256" key="5">
    <source>
        <dbReference type="ARBA" id="ARBA00022692"/>
    </source>
</evidence>
<dbReference type="GO" id="GO:0006493">
    <property type="term" value="P:protein O-linked glycosylation"/>
    <property type="evidence" value="ECO:0007669"/>
    <property type="project" value="InterPro"/>
</dbReference>
<dbReference type="GO" id="GO:0016763">
    <property type="term" value="F:pentosyltransferase activity"/>
    <property type="evidence" value="ECO:0007669"/>
    <property type="project" value="TreeGrafter"/>
</dbReference>
<comment type="caution">
    <text evidence="10">The sequence shown here is derived from an EMBL/GenBank/DDBJ whole genome shotgun (WGS) entry which is preliminary data.</text>
</comment>
<gene>
    <name evidence="10" type="ORF">JCM21142_52357</name>
</gene>
<dbReference type="RefSeq" id="WP_052522217.1">
    <property type="nucleotide sequence ID" value="NZ_BAMD01000028.1"/>
</dbReference>
<comment type="subcellular location">
    <subcellularLocation>
        <location evidence="1">Cell membrane</location>
        <topology evidence="1">Multi-pass membrane protein</topology>
    </subcellularLocation>
</comment>
<evidence type="ECO:0000256" key="8">
    <source>
        <dbReference type="SAM" id="Phobius"/>
    </source>
</evidence>
<dbReference type="GO" id="GO:0005886">
    <property type="term" value="C:plasma membrane"/>
    <property type="evidence" value="ECO:0007669"/>
    <property type="project" value="UniProtKB-SubCell"/>
</dbReference>
<feature type="transmembrane region" description="Helical" evidence="8">
    <location>
        <begin position="89"/>
        <end position="110"/>
    </location>
</feature>
<name>W7Y7P3_9BACT</name>
<keyword evidence="11" id="KW-1185">Reference proteome</keyword>
<sequence>MSELKKVFDSEKFFRNSVVGILLLRLLLNAVLPLMDKTEARYAEIARLMYETNNWITPQIDYGVPFWAKPPLNTWLSALSMNIFGVNEFAVRFPAFLLSVLVVFLLCKLVKDKRKSFFVIAFVMFTLPQFLLHAGVVSTDTSLLMSITLVMVAFWKQINSTVKIYGGICSLWGWDLVCWQKDLSLLSLLHLLFLFGYYCSGSSKIC</sequence>
<dbReference type="PANTHER" id="PTHR33908:SF3">
    <property type="entry name" value="UNDECAPRENYL PHOSPHATE-ALPHA-4-AMINO-4-DEOXY-L-ARABINOSE ARABINOSYL TRANSFERASE"/>
    <property type="match status" value="1"/>
</dbReference>
<dbReference type="Proteomes" id="UP000019402">
    <property type="component" value="Unassembled WGS sequence"/>
</dbReference>
<evidence type="ECO:0000313" key="11">
    <source>
        <dbReference type="Proteomes" id="UP000019402"/>
    </source>
</evidence>
<feature type="domain" description="ArnT-like N-terminal" evidence="9">
    <location>
        <begin position="36"/>
        <end position="157"/>
    </location>
</feature>
<protein>
    <submittedName>
        <fullName evidence="10">Undecaprenyl phosphate-alpha-4-amino-4-deoxy-L-arabinose arabinosyl transferase</fullName>
    </submittedName>
</protein>
<dbReference type="InterPro" id="IPR050297">
    <property type="entry name" value="LipidA_mod_glycosyltrf_83"/>
</dbReference>
<keyword evidence="2" id="KW-1003">Cell membrane</keyword>
<evidence type="ECO:0000256" key="6">
    <source>
        <dbReference type="ARBA" id="ARBA00022989"/>
    </source>
</evidence>
<dbReference type="eggNOG" id="COG1807">
    <property type="taxonomic scope" value="Bacteria"/>
</dbReference>
<dbReference type="GO" id="GO:0009103">
    <property type="term" value="P:lipopolysaccharide biosynthetic process"/>
    <property type="evidence" value="ECO:0007669"/>
    <property type="project" value="UniProtKB-ARBA"/>
</dbReference>
<keyword evidence="5 8" id="KW-0812">Transmembrane</keyword>
<feature type="transmembrane region" description="Helical" evidence="8">
    <location>
        <begin position="183"/>
        <end position="200"/>
    </location>
</feature>
<evidence type="ECO:0000256" key="7">
    <source>
        <dbReference type="ARBA" id="ARBA00023136"/>
    </source>
</evidence>
<dbReference type="PANTHER" id="PTHR33908">
    <property type="entry name" value="MANNOSYLTRANSFERASE YKCB-RELATED"/>
    <property type="match status" value="1"/>
</dbReference>
<accession>W7Y7P3</accession>
<reference evidence="10 11" key="1">
    <citation type="journal article" date="2014" name="Genome Announc.">
        <title>Draft Genome Sequence of Cytophaga fermentans JCM 21142T, a Facultative Anaerobe Isolated from Marine Mud.</title>
        <authorList>
            <person name="Starns D."/>
            <person name="Oshima K."/>
            <person name="Suda W."/>
            <person name="Iino T."/>
            <person name="Yuki M."/>
            <person name="Inoue J."/>
            <person name="Kitamura K."/>
            <person name="Iida T."/>
            <person name="Darby A."/>
            <person name="Hattori M."/>
            <person name="Ohkuma M."/>
        </authorList>
    </citation>
    <scope>NUCLEOTIDE SEQUENCE [LARGE SCALE GENOMIC DNA]</scope>
    <source>
        <strain evidence="10 11">JCM 21142</strain>
    </source>
</reference>
<evidence type="ECO:0000256" key="4">
    <source>
        <dbReference type="ARBA" id="ARBA00022679"/>
    </source>
</evidence>
<dbReference type="OrthoDB" id="8353433at2"/>
<evidence type="ECO:0000256" key="3">
    <source>
        <dbReference type="ARBA" id="ARBA00022676"/>
    </source>
</evidence>
<feature type="transmembrane region" description="Helical" evidence="8">
    <location>
        <begin position="117"/>
        <end position="136"/>
    </location>
</feature>
<keyword evidence="3" id="KW-0328">Glycosyltransferase</keyword>
<dbReference type="AlphaFoldDB" id="W7Y7P3"/>
<keyword evidence="6 8" id="KW-1133">Transmembrane helix</keyword>
<dbReference type="GO" id="GO:0010041">
    <property type="term" value="P:response to iron(III) ion"/>
    <property type="evidence" value="ECO:0007669"/>
    <property type="project" value="TreeGrafter"/>
</dbReference>
<evidence type="ECO:0000313" key="10">
    <source>
        <dbReference type="EMBL" id="GAF03678.1"/>
    </source>
</evidence>
<evidence type="ECO:0000256" key="2">
    <source>
        <dbReference type="ARBA" id="ARBA00022475"/>
    </source>
</evidence>
<dbReference type="EMBL" id="BAMD01000028">
    <property type="protein sequence ID" value="GAF03678.1"/>
    <property type="molecule type" value="Genomic_DNA"/>
</dbReference>
<dbReference type="GO" id="GO:0000030">
    <property type="term" value="F:mannosyltransferase activity"/>
    <property type="evidence" value="ECO:0007669"/>
    <property type="project" value="InterPro"/>
</dbReference>
<evidence type="ECO:0000259" key="9">
    <source>
        <dbReference type="Pfam" id="PF02366"/>
    </source>
</evidence>
<proteinExistence type="predicted"/>